<comment type="similarity">
    <text evidence="1">Belongs to the ABC transporter superfamily.</text>
</comment>
<gene>
    <name evidence="6" type="ORF">ENW96_01890</name>
</gene>
<keyword evidence="4 6" id="KW-0067">ATP-binding</keyword>
<dbReference type="GO" id="GO:0005524">
    <property type="term" value="F:ATP binding"/>
    <property type="evidence" value="ECO:0007669"/>
    <property type="project" value="UniProtKB-KW"/>
</dbReference>
<dbReference type="GO" id="GO:0140359">
    <property type="term" value="F:ABC-type transporter activity"/>
    <property type="evidence" value="ECO:0007669"/>
    <property type="project" value="InterPro"/>
</dbReference>
<dbReference type="Pfam" id="PF00005">
    <property type="entry name" value="ABC_tran"/>
    <property type="match status" value="1"/>
</dbReference>
<evidence type="ECO:0000256" key="4">
    <source>
        <dbReference type="ARBA" id="ARBA00022840"/>
    </source>
</evidence>
<dbReference type="InterPro" id="IPR003593">
    <property type="entry name" value="AAA+_ATPase"/>
</dbReference>
<sequence length="435" mass="47701">MGQCLSPSIAIQVENLSKRYRLGAFQGSYQTLRDTLTEVLAAPWRRLGSRGDSPRASQPLSRDSIWALKDVSLVIPEGEILGIIGRNGAGKTTLLKVLSRITEPTRGRVQLRGRVGSLLEVGTGFHHELTGRENIFLNGAILGMSRREIQSKFDEIVAFAEIEPFLDTPLKRYSTGMGTRLAFAIAAHLDTEILLVDEVLAVGDVGFRKKCLGKMQDVTQAGRTVLFVSHDLNSIRRLCQSAIWLDQGRIGAEGAVKEVVEKYEASFLSAEIRGNARVERDKPPHSQKYFSWASLSTPAGDPVTTFAYGDTLLLTLGMEGRSPAHSHFVEWFLTDLDRGNRVAWGASHALPGGDLPADAAEVAFEIGPLPLAVGRYTFSFAMGIPAVANLDFWHDAVRFEINRADFNGSGYHYTPGYAPVIIPYTHGHGKTRTPK</sequence>
<dbReference type="EMBL" id="DTMF01000050">
    <property type="protein sequence ID" value="HGF33122.1"/>
    <property type="molecule type" value="Genomic_DNA"/>
</dbReference>
<evidence type="ECO:0000256" key="3">
    <source>
        <dbReference type="ARBA" id="ARBA00022741"/>
    </source>
</evidence>
<dbReference type="PANTHER" id="PTHR46743">
    <property type="entry name" value="TEICHOIC ACIDS EXPORT ATP-BINDING PROTEIN TAGH"/>
    <property type="match status" value="1"/>
</dbReference>
<accession>A0A7C3V1U4</accession>
<dbReference type="SMART" id="SM00382">
    <property type="entry name" value="AAA"/>
    <property type="match status" value="1"/>
</dbReference>
<dbReference type="InterPro" id="IPR015860">
    <property type="entry name" value="ABC_transpr_TagH-like"/>
</dbReference>
<dbReference type="SUPFAM" id="SSF52540">
    <property type="entry name" value="P-loop containing nucleoside triphosphate hydrolases"/>
    <property type="match status" value="1"/>
</dbReference>
<dbReference type="CDD" id="cd03220">
    <property type="entry name" value="ABC_KpsT_Wzt"/>
    <property type="match status" value="1"/>
</dbReference>
<dbReference type="Gene3D" id="3.40.50.300">
    <property type="entry name" value="P-loop containing nucleotide triphosphate hydrolases"/>
    <property type="match status" value="1"/>
</dbReference>
<evidence type="ECO:0000256" key="2">
    <source>
        <dbReference type="ARBA" id="ARBA00022448"/>
    </source>
</evidence>
<dbReference type="InterPro" id="IPR003439">
    <property type="entry name" value="ABC_transporter-like_ATP-bd"/>
</dbReference>
<dbReference type="GO" id="GO:0016020">
    <property type="term" value="C:membrane"/>
    <property type="evidence" value="ECO:0007669"/>
    <property type="project" value="InterPro"/>
</dbReference>
<keyword evidence="3" id="KW-0547">Nucleotide-binding</keyword>
<evidence type="ECO:0000256" key="1">
    <source>
        <dbReference type="ARBA" id="ARBA00005417"/>
    </source>
</evidence>
<comment type="caution">
    <text evidence="6">The sequence shown here is derived from an EMBL/GenBank/DDBJ whole genome shotgun (WGS) entry which is preliminary data.</text>
</comment>
<dbReference type="PROSITE" id="PS50893">
    <property type="entry name" value="ABC_TRANSPORTER_2"/>
    <property type="match status" value="1"/>
</dbReference>
<organism evidence="6">
    <name type="scientific">Desulfobacca acetoxidans</name>
    <dbReference type="NCBI Taxonomy" id="60893"/>
    <lineage>
        <taxon>Bacteria</taxon>
        <taxon>Pseudomonadati</taxon>
        <taxon>Thermodesulfobacteriota</taxon>
        <taxon>Desulfobaccia</taxon>
        <taxon>Desulfobaccales</taxon>
        <taxon>Desulfobaccaceae</taxon>
        <taxon>Desulfobacca</taxon>
    </lineage>
</organism>
<reference evidence="6" key="1">
    <citation type="journal article" date="2020" name="mSystems">
        <title>Genome- and Community-Level Interaction Insights into Carbon Utilization and Element Cycling Functions of Hydrothermarchaeota in Hydrothermal Sediment.</title>
        <authorList>
            <person name="Zhou Z."/>
            <person name="Liu Y."/>
            <person name="Xu W."/>
            <person name="Pan J."/>
            <person name="Luo Z.H."/>
            <person name="Li M."/>
        </authorList>
    </citation>
    <scope>NUCLEOTIDE SEQUENCE [LARGE SCALE GENOMIC DNA]</scope>
    <source>
        <strain evidence="6">SpSt-897</strain>
    </source>
</reference>
<dbReference type="GO" id="GO:0016887">
    <property type="term" value="F:ATP hydrolysis activity"/>
    <property type="evidence" value="ECO:0007669"/>
    <property type="project" value="InterPro"/>
</dbReference>
<dbReference type="InterPro" id="IPR027417">
    <property type="entry name" value="P-loop_NTPase"/>
</dbReference>
<evidence type="ECO:0000259" key="5">
    <source>
        <dbReference type="PROSITE" id="PS50893"/>
    </source>
</evidence>
<feature type="domain" description="ABC transporter" evidence="5">
    <location>
        <begin position="49"/>
        <end position="272"/>
    </location>
</feature>
<proteinExistence type="inferred from homology"/>
<name>A0A7C3V1U4_9BACT</name>
<evidence type="ECO:0000313" key="6">
    <source>
        <dbReference type="EMBL" id="HGF33122.1"/>
    </source>
</evidence>
<dbReference type="InterPro" id="IPR050683">
    <property type="entry name" value="Bact_Polysacc_Export_ATP-bd"/>
</dbReference>
<protein>
    <submittedName>
        <fullName evidence="6">ATP-binding cassette domain-containing protein</fullName>
    </submittedName>
</protein>
<dbReference type="AlphaFoldDB" id="A0A7C3V1U4"/>
<dbReference type="PANTHER" id="PTHR46743:SF2">
    <property type="entry name" value="TEICHOIC ACIDS EXPORT ATP-BINDING PROTEIN TAGH"/>
    <property type="match status" value="1"/>
</dbReference>
<keyword evidence="2" id="KW-0813">Transport</keyword>